<evidence type="ECO:0000256" key="5">
    <source>
        <dbReference type="ARBA" id="ARBA00012272"/>
    </source>
</evidence>
<evidence type="ECO:0000256" key="1">
    <source>
        <dbReference type="ARBA" id="ARBA00000695"/>
    </source>
</evidence>
<evidence type="ECO:0000259" key="12">
    <source>
        <dbReference type="SMART" id="SM00656"/>
    </source>
</evidence>
<proteinExistence type="inferred from homology"/>
<comment type="pathway">
    <text evidence="3 11">Glycan metabolism; pectin degradation; 2-dehydro-3-deoxy-D-gluconate from pectin: step 2/5.</text>
</comment>
<evidence type="ECO:0000256" key="2">
    <source>
        <dbReference type="ARBA" id="ARBA00004191"/>
    </source>
</evidence>
<organism evidence="13">
    <name type="scientific">Prunus dulcis</name>
    <name type="common">Almond</name>
    <name type="synonym">Amygdalus dulcis</name>
    <dbReference type="NCBI Taxonomy" id="3755"/>
    <lineage>
        <taxon>Eukaryota</taxon>
        <taxon>Viridiplantae</taxon>
        <taxon>Streptophyta</taxon>
        <taxon>Embryophyta</taxon>
        <taxon>Tracheophyta</taxon>
        <taxon>Spermatophyta</taxon>
        <taxon>Magnoliopsida</taxon>
        <taxon>eudicotyledons</taxon>
        <taxon>Gunneridae</taxon>
        <taxon>Pentapetalae</taxon>
        <taxon>rosids</taxon>
        <taxon>fabids</taxon>
        <taxon>Rosales</taxon>
        <taxon>Rosaceae</taxon>
        <taxon>Amygdaloideae</taxon>
        <taxon>Amygdaleae</taxon>
        <taxon>Prunus</taxon>
    </lineage>
</organism>
<dbReference type="EMBL" id="AP019299">
    <property type="protein sequence ID" value="BBH00337.1"/>
    <property type="molecule type" value="Genomic_DNA"/>
</dbReference>
<keyword evidence="9 11" id="KW-0106">Calcium</keyword>
<dbReference type="AlphaFoldDB" id="A0A4Y1R8R6"/>
<reference evidence="13" key="1">
    <citation type="journal article" date="2019" name="Science">
        <title>Mutation of a bHLH transcription factor allowed almond domestication.</title>
        <authorList>
            <person name="Sanchez-Perez R."/>
            <person name="Pavan S."/>
            <person name="Mazzeo R."/>
            <person name="Moldovan C."/>
            <person name="Aiese Cigliano R."/>
            <person name="Del Cueto J."/>
            <person name="Ricciardi F."/>
            <person name="Lotti C."/>
            <person name="Ricciardi L."/>
            <person name="Dicenta F."/>
            <person name="Lopez-Marques R.L."/>
            <person name="Lindberg Moller B."/>
        </authorList>
    </citation>
    <scope>NUCLEOTIDE SEQUENCE</scope>
</reference>
<evidence type="ECO:0000313" key="13">
    <source>
        <dbReference type="EMBL" id="BBH00337.1"/>
    </source>
</evidence>
<dbReference type="InterPro" id="IPR011050">
    <property type="entry name" value="Pectin_lyase_fold/virulence"/>
</dbReference>
<evidence type="ECO:0000256" key="7">
    <source>
        <dbReference type="ARBA" id="ARBA00022723"/>
    </source>
</evidence>
<keyword evidence="6" id="KW-0134">Cell wall</keyword>
<dbReference type="InterPro" id="IPR002022">
    <property type="entry name" value="Pec_lyase"/>
</dbReference>
<dbReference type="GO" id="GO:0045490">
    <property type="term" value="P:pectin catabolic process"/>
    <property type="evidence" value="ECO:0007669"/>
    <property type="project" value="UniProtKB-UniPathway"/>
</dbReference>
<dbReference type="Gene3D" id="2.160.20.10">
    <property type="entry name" value="Single-stranded right-handed beta-helix, Pectin lyase-like"/>
    <property type="match status" value="2"/>
</dbReference>
<keyword evidence="6" id="KW-0964">Secreted</keyword>
<dbReference type="GO" id="GO:0046872">
    <property type="term" value="F:metal ion binding"/>
    <property type="evidence" value="ECO:0007669"/>
    <property type="project" value="UniProtKB-KW"/>
</dbReference>
<keyword evidence="10 11" id="KW-0456">Lyase</keyword>
<keyword evidence="8" id="KW-0732">Signal</keyword>
<evidence type="ECO:0000256" key="11">
    <source>
        <dbReference type="RuleBase" id="RU361123"/>
    </source>
</evidence>
<accession>A0A4Y1R8R6</accession>
<dbReference type="PANTHER" id="PTHR31683:SF184">
    <property type="entry name" value="PECTATE LYASE"/>
    <property type="match status" value="1"/>
</dbReference>
<evidence type="ECO:0000256" key="9">
    <source>
        <dbReference type="ARBA" id="ARBA00022837"/>
    </source>
</evidence>
<dbReference type="SMART" id="SM00656">
    <property type="entry name" value="Amb_all"/>
    <property type="match status" value="1"/>
</dbReference>
<evidence type="ECO:0000256" key="8">
    <source>
        <dbReference type="ARBA" id="ARBA00022729"/>
    </source>
</evidence>
<dbReference type="Pfam" id="PF00544">
    <property type="entry name" value="Pectate_lyase_4"/>
    <property type="match status" value="1"/>
</dbReference>
<dbReference type="InterPro" id="IPR018082">
    <property type="entry name" value="AmbAllergen"/>
</dbReference>
<feature type="domain" description="Pectate lyase" evidence="12">
    <location>
        <begin position="99"/>
        <end position="292"/>
    </location>
</feature>
<dbReference type="UniPathway" id="UPA00545">
    <property type="reaction ID" value="UER00824"/>
</dbReference>
<dbReference type="PRINTS" id="PR00807">
    <property type="entry name" value="AMBALLERGEN"/>
</dbReference>
<dbReference type="PANTHER" id="PTHR31683">
    <property type="entry name" value="PECTATE LYASE 18-RELATED"/>
    <property type="match status" value="1"/>
</dbReference>
<comment type="cofactor">
    <cofactor evidence="11">
        <name>Ca(2+)</name>
        <dbReference type="ChEBI" id="CHEBI:29108"/>
    </cofactor>
    <text evidence="11">Binds 1 Ca(2+) ion. Required for its activity.</text>
</comment>
<evidence type="ECO:0000256" key="6">
    <source>
        <dbReference type="ARBA" id="ARBA00022512"/>
    </source>
</evidence>
<gene>
    <name evidence="13" type="ORF">Prudu_010299</name>
</gene>
<name>A0A4Y1R8R6_PRUDU</name>
<dbReference type="GO" id="GO:0030570">
    <property type="term" value="F:pectate lyase activity"/>
    <property type="evidence" value="ECO:0007669"/>
    <property type="project" value="UniProtKB-EC"/>
</dbReference>
<protein>
    <recommendedName>
        <fullName evidence="5 11">Pectate lyase</fullName>
        <ecNumber evidence="5 11">4.2.2.2</ecNumber>
    </recommendedName>
</protein>
<dbReference type="EC" id="4.2.2.2" evidence="5 11"/>
<evidence type="ECO:0000256" key="3">
    <source>
        <dbReference type="ARBA" id="ARBA00005220"/>
    </source>
</evidence>
<dbReference type="InterPro" id="IPR045032">
    <property type="entry name" value="PEL"/>
</dbReference>
<comment type="catalytic activity">
    <reaction evidence="1 11">
        <text>Eliminative cleavage of (1-&gt;4)-alpha-D-galacturonan to give oligosaccharides with 4-deoxy-alpha-D-galact-4-enuronosyl groups at their non-reducing ends.</text>
        <dbReference type="EC" id="4.2.2.2"/>
    </reaction>
</comment>
<sequence length="370" mass="40915">MHRVSNITGRHLLGKKYKGPCKATNPIDRCWRCRKDWANDRKKLANCVKGFGRRTRGGKRGGFYVVTDPSDSNVVDPKPGTLRHAVIQPQPLWIIFARSMTIRLTQELIMTSHKTIDARGANVRIAHGAGLTLQFVQNVIIHGLTYTTLFREAAAQSGTLWTTSGPEHRVMEMGFPFLGRLTFGSTICLCGTAVMGSSTSSKAPRPSPSPTATSPVLLFGASDSFSGDAIMQITVAFNHFGKGLVQRMPRCRWGFIHVVNNDYTHWLMYAIGGSSHPTIISQGNRFIAPPNHAAKEVTKRDYAPVDVWKNWQWRSEGDLMLNGAFFVESGFAKKNHGFGKLDMMTAKPGTFVTRLTRFAGTLGCRVGQKC</sequence>
<evidence type="ECO:0000256" key="4">
    <source>
        <dbReference type="ARBA" id="ARBA00010980"/>
    </source>
</evidence>
<comment type="similarity">
    <text evidence="4 11">Belongs to the polysaccharide lyase 1 family.</text>
</comment>
<evidence type="ECO:0000256" key="10">
    <source>
        <dbReference type="ARBA" id="ARBA00023239"/>
    </source>
</evidence>
<dbReference type="SUPFAM" id="SSF51126">
    <property type="entry name" value="Pectin lyase-like"/>
    <property type="match status" value="1"/>
</dbReference>
<dbReference type="InterPro" id="IPR012334">
    <property type="entry name" value="Pectin_lyas_fold"/>
</dbReference>
<comment type="subcellular location">
    <subcellularLocation>
        <location evidence="2">Secreted</location>
        <location evidence="2">Cell wall</location>
    </subcellularLocation>
</comment>
<keyword evidence="7 11" id="KW-0479">Metal-binding</keyword>